<protein>
    <recommendedName>
        <fullName evidence="3">DUF3867 domain-containing protein</fullName>
    </recommendedName>
</protein>
<name>A0A1I0W953_9CLOT</name>
<dbReference type="Pfam" id="PF12983">
    <property type="entry name" value="DUF3867"/>
    <property type="match status" value="1"/>
</dbReference>
<evidence type="ECO:0000313" key="2">
    <source>
        <dbReference type="Proteomes" id="UP000198619"/>
    </source>
</evidence>
<evidence type="ECO:0008006" key="3">
    <source>
        <dbReference type="Google" id="ProtNLM"/>
    </source>
</evidence>
<reference evidence="1 2" key="1">
    <citation type="submission" date="2016-10" db="EMBL/GenBank/DDBJ databases">
        <authorList>
            <person name="de Groot N.N."/>
        </authorList>
    </citation>
    <scope>NUCLEOTIDE SEQUENCE [LARGE SCALE GENOMIC DNA]</scope>
    <source>
        <strain evidence="1 2">DSM 12271</strain>
    </source>
</reference>
<dbReference type="InterPro" id="IPR024218">
    <property type="entry name" value="DUF3867"/>
</dbReference>
<gene>
    <name evidence="1" type="ORF">SAMN04488528_1004127</name>
</gene>
<dbReference type="EMBL" id="FOKI01000004">
    <property type="protein sequence ID" value="SFA84828.1"/>
    <property type="molecule type" value="Genomic_DNA"/>
</dbReference>
<organism evidence="1 2">
    <name type="scientific">Clostridium frigidicarnis</name>
    <dbReference type="NCBI Taxonomy" id="84698"/>
    <lineage>
        <taxon>Bacteria</taxon>
        <taxon>Bacillati</taxon>
        <taxon>Bacillota</taxon>
        <taxon>Clostridia</taxon>
        <taxon>Eubacteriales</taxon>
        <taxon>Clostridiaceae</taxon>
        <taxon>Clostridium</taxon>
    </lineage>
</organism>
<accession>A0A1I0W953</accession>
<dbReference type="Proteomes" id="UP000198619">
    <property type="component" value="Unassembled WGS sequence"/>
</dbReference>
<keyword evidence="2" id="KW-1185">Reference proteome</keyword>
<sequence>MDIIDFNQLKNRARDKDVDKFEAYIYDLYYSLSQGQITIKDLYEKTNKYMAENNISQEKFFNIQKEMMKRYGFDMDNITEQMKGLGVDTSSLNMNLDYENMRKNISFQEKYNGKIKIENFSLYSIKNSLNNVEIMLNENNIIIKSEGKVNLSDSELNEFICSYKKVVDDKELNVSIFENVKSYKY</sequence>
<evidence type="ECO:0000313" key="1">
    <source>
        <dbReference type="EMBL" id="SFA84828.1"/>
    </source>
</evidence>
<dbReference type="AlphaFoldDB" id="A0A1I0W953"/>
<proteinExistence type="predicted"/>